<reference evidence="4" key="1">
    <citation type="journal article" date="2019" name="Int. J. Syst. Evol. Microbiol.">
        <title>The Global Catalogue of Microorganisms (GCM) 10K type strain sequencing project: providing services to taxonomists for standard genome sequencing and annotation.</title>
        <authorList>
            <consortium name="The Broad Institute Genomics Platform"/>
            <consortium name="The Broad Institute Genome Sequencing Center for Infectious Disease"/>
            <person name="Wu L."/>
            <person name="Ma J."/>
        </authorList>
    </citation>
    <scope>NUCLEOTIDE SEQUENCE [LARGE SCALE GENOMIC DNA]</scope>
    <source>
        <strain evidence="4">CCUG 52478</strain>
    </source>
</reference>
<dbReference type="InterPro" id="IPR003399">
    <property type="entry name" value="Mce/MlaD"/>
</dbReference>
<dbReference type="InterPro" id="IPR052336">
    <property type="entry name" value="MlaD_Phospholipid_Transporter"/>
</dbReference>
<name>A0ABW3VYT8_9ACTN</name>
<gene>
    <name evidence="3" type="ORF">ACFQ3F_08945</name>
</gene>
<dbReference type="NCBIfam" id="TIGR00996">
    <property type="entry name" value="Mtu_fam_mce"/>
    <property type="match status" value="1"/>
</dbReference>
<keyword evidence="4" id="KW-1185">Reference proteome</keyword>
<dbReference type="Pfam" id="PF02470">
    <property type="entry name" value="MlaD"/>
    <property type="match status" value="1"/>
</dbReference>
<organism evidence="3 4">
    <name type="scientific">Nocardioides ginsengisoli</name>
    <dbReference type="NCBI Taxonomy" id="363868"/>
    <lineage>
        <taxon>Bacteria</taxon>
        <taxon>Bacillati</taxon>
        <taxon>Actinomycetota</taxon>
        <taxon>Actinomycetes</taxon>
        <taxon>Propionibacteriales</taxon>
        <taxon>Nocardioidaceae</taxon>
        <taxon>Nocardioides</taxon>
    </lineage>
</organism>
<dbReference type="PROSITE" id="PS51257">
    <property type="entry name" value="PROKAR_LIPOPROTEIN"/>
    <property type="match status" value="1"/>
</dbReference>
<comment type="caution">
    <text evidence="3">The sequence shown here is derived from an EMBL/GenBank/DDBJ whole genome shotgun (WGS) entry which is preliminary data.</text>
</comment>
<protein>
    <submittedName>
        <fullName evidence="3">MCE family protein</fullName>
    </submittedName>
</protein>
<evidence type="ECO:0000259" key="1">
    <source>
        <dbReference type="Pfam" id="PF02470"/>
    </source>
</evidence>
<dbReference type="Pfam" id="PF11887">
    <property type="entry name" value="Mce4_CUP1"/>
    <property type="match status" value="1"/>
</dbReference>
<proteinExistence type="predicted"/>
<dbReference type="PANTHER" id="PTHR33371">
    <property type="entry name" value="INTERMEMBRANE PHOSPHOLIPID TRANSPORT SYSTEM BINDING PROTEIN MLAD-RELATED"/>
    <property type="match status" value="1"/>
</dbReference>
<dbReference type="Proteomes" id="UP001597229">
    <property type="component" value="Unassembled WGS sequence"/>
</dbReference>
<dbReference type="PANTHER" id="PTHR33371:SF15">
    <property type="entry name" value="LIPOPROTEIN LPRN"/>
    <property type="match status" value="1"/>
</dbReference>
<evidence type="ECO:0000313" key="3">
    <source>
        <dbReference type="EMBL" id="MFD1247916.1"/>
    </source>
</evidence>
<dbReference type="RefSeq" id="WP_367918471.1">
    <property type="nucleotide sequence ID" value="NZ_BAABAC010000013.1"/>
</dbReference>
<feature type="domain" description="Mce/MlaD" evidence="1">
    <location>
        <begin position="45"/>
        <end position="118"/>
    </location>
</feature>
<accession>A0ABW3VYT8</accession>
<evidence type="ECO:0000313" key="4">
    <source>
        <dbReference type="Proteomes" id="UP001597229"/>
    </source>
</evidence>
<dbReference type="InterPro" id="IPR005693">
    <property type="entry name" value="Mce"/>
</dbReference>
<feature type="domain" description="Mammalian cell entry C-terminal" evidence="2">
    <location>
        <begin position="126"/>
        <end position="287"/>
    </location>
</feature>
<evidence type="ECO:0000259" key="2">
    <source>
        <dbReference type="Pfam" id="PF11887"/>
    </source>
</evidence>
<dbReference type="EMBL" id="JBHTLX010000012">
    <property type="protein sequence ID" value="MFD1247916.1"/>
    <property type="molecule type" value="Genomic_DNA"/>
</dbReference>
<dbReference type="InterPro" id="IPR024516">
    <property type="entry name" value="Mce_C"/>
</dbReference>
<sequence>MSALRRLRRFRLVAAVLAGLVMLTGCSFDVYQLPLPGGADTGKDPIQVKVIFDDVLDLVPMSSVKVNDVAVGQVTKVTLDGYRAVVTLELRRDVDLPDNPVASIRQTSLLGEKFVSLAAPASGAKGRLSDNDVIENGGRNPEVEEVLGALSLVLNGGGVAQLKTIANELNQALEGREDSAKSVLTQVSSLVGQLDRRKADIVDAIEAVNRLAVTAKQHQKSIDNALDELPSALESLDRQRGDLVAMLKGLTKLSDVGVRVINATHASTVSSLQSLDPVLTQLAKAGDNFAKGFSTFLTYPFIDESVGRDPQVARNLHMGDYVNLSIDLQLDLGRMTLPDVPCIPINMLPDSPLDQLVNLKNLCNSTWKTLQGCLKTPPDAQACLKLPQYLLDNVCSAVKLLCALSGGAKAGNPATGKNPIGDLLGSVLKGGGLGRPAPGGASQSDTMWSQFDATYDSDLVTLYGGPLVAAQGRAR</sequence>